<feature type="transmembrane region" description="Helical" evidence="7">
    <location>
        <begin position="132"/>
        <end position="156"/>
    </location>
</feature>
<dbReference type="Pfam" id="PF20684">
    <property type="entry name" value="Fung_rhodopsin"/>
    <property type="match status" value="1"/>
</dbReference>
<evidence type="ECO:0000259" key="8">
    <source>
        <dbReference type="Pfam" id="PF20684"/>
    </source>
</evidence>
<dbReference type="EMBL" id="JAQQWK010000013">
    <property type="protein sequence ID" value="KAK8017836.1"/>
    <property type="molecule type" value="Genomic_DNA"/>
</dbReference>
<dbReference type="PANTHER" id="PTHR33048:SF2">
    <property type="entry name" value="SRPK"/>
    <property type="match status" value="1"/>
</dbReference>
<evidence type="ECO:0000256" key="1">
    <source>
        <dbReference type="ARBA" id="ARBA00004141"/>
    </source>
</evidence>
<protein>
    <recommendedName>
        <fullName evidence="8">Rhodopsin domain-containing protein</fullName>
    </recommendedName>
</protein>
<feature type="transmembrane region" description="Helical" evidence="7">
    <location>
        <begin position="176"/>
        <end position="201"/>
    </location>
</feature>
<proteinExistence type="inferred from homology"/>
<evidence type="ECO:0000256" key="5">
    <source>
        <dbReference type="ARBA" id="ARBA00038359"/>
    </source>
</evidence>
<comment type="caution">
    <text evidence="9">The sequence shown here is derived from an EMBL/GenBank/DDBJ whole genome shotgun (WGS) entry which is preliminary data.</text>
</comment>
<feature type="transmembrane region" description="Helical" evidence="7">
    <location>
        <begin position="6"/>
        <end position="26"/>
    </location>
</feature>
<organism evidence="9 10">
    <name type="scientific">Apiospora rasikravindrae</name>
    <dbReference type="NCBI Taxonomy" id="990691"/>
    <lineage>
        <taxon>Eukaryota</taxon>
        <taxon>Fungi</taxon>
        <taxon>Dikarya</taxon>
        <taxon>Ascomycota</taxon>
        <taxon>Pezizomycotina</taxon>
        <taxon>Sordariomycetes</taxon>
        <taxon>Xylariomycetidae</taxon>
        <taxon>Amphisphaeriales</taxon>
        <taxon>Apiosporaceae</taxon>
        <taxon>Apiospora</taxon>
    </lineage>
</organism>
<name>A0ABR1RS97_9PEZI</name>
<sequence>MPSFNESWALLALGLSVIVVRIVMRLATMGRRLAADDFLMLVAALLFIAEVVLAYSVNAWWLGMANNGYDDETRASYAKDPLMTRLIIGGSKTQIAGQNTYTALLWTLKMAVCSFYSRLTHDLAGYKYRIRVAFGFIFVSWFTVHMTLMAGCFPFYKYWQFYPNPGNSCQAAVSRVFILTCFVLDIMTDAYLLSIPLPMLWRTDLPRPKKIGLSVVFSGAAFVMVAALLRCYFIMTDSKEGASQSGEWACRETFVALVTSNVPVIWSCGRILLGPRGRLAGSLPSIGSWKPRGTDSDFSSKTLKHGSEASASSASTNTQEGSMV</sequence>
<evidence type="ECO:0000256" key="6">
    <source>
        <dbReference type="SAM" id="MobiDB-lite"/>
    </source>
</evidence>
<feature type="domain" description="Rhodopsin" evidence="8">
    <location>
        <begin position="20"/>
        <end position="267"/>
    </location>
</feature>
<dbReference type="Proteomes" id="UP001444661">
    <property type="component" value="Unassembled WGS sequence"/>
</dbReference>
<reference evidence="9 10" key="1">
    <citation type="submission" date="2023-01" db="EMBL/GenBank/DDBJ databases">
        <title>Analysis of 21 Apiospora genomes using comparative genomics revels a genus with tremendous synthesis potential of carbohydrate active enzymes and secondary metabolites.</title>
        <authorList>
            <person name="Sorensen T."/>
        </authorList>
    </citation>
    <scope>NUCLEOTIDE SEQUENCE [LARGE SCALE GENOMIC DNA]</scope>
    <source>
        <strain evidence="9 10">CBS 33761</strain>
    </source>
</reference>
<comment type="subcellular location">
    <subcellularLocation>
        <location evidence="1">Membrane</location>
        <topology evidence="1">Multi-pass membrane protein</topology>
    </subcellularLocation>
</comment>
<evidence type="ECO:0000313" key="10">
    <source>
        <dbReference type="Proteomes" id="UP001444661"/>
    </source>
</evidence>
<comment type="similarity">
    <text evidence="5">Belongs to the SAT4 family.</text>
</comment>
<evidence type="ECO:0000256" key="7">
    <source>
        <dbReference type="SAM" id="Phobius"/>
    </source>
</evidence>
<evidence type="ECO:0000313" key="9">
    <source>
        <dbReference type="EMBL" id="KAK8017836.1"/>
    </source>
</evidence>
<keyword evidence="3 7" id="KW-1133">Transmembrane helix</keyword>
<evidence type="ECO:0000256" key="3">
    <source>
        <dbReference type="ARBA" id="ARBA00022989"/>
    </source>
</evidence>
<evidence type="ECO:0000256" key="2">
    <source>
        <dbReference type="ARBA" id="ARBA00022692"/>
    </source>
</evidence>
<dbReference type="InterPro" id="IPR052337">
    <property type="entry name" value="SAT4-like"/>
</dbReference>
<keyword evidence="10" id="KW-1185">Reference proteome</keyword>
<gene>
    <name evidence="9" type="ORF">PG993_014162</name>
</gene>
<keyword evidence="4 7" id="KW-0472">Membrane</keyword>
<feature type="transmembrane region" description="Helical" evidence="7">
    <location>
        <begin position="38"/>
        <end position="61"/>
    </location>
</feature>
<dbReference type="PANTHER" id="PTHR33048">
    <property type="entry name" value="PTH11-LIKE INTEGRAL MEMBRANE PROTEIN (AFU_ORTHOLOGUE AFUA_5G11245)"/>
    <property type="match status" value="1"/>
</dbReference>
<keyword evidence="2 7" id="KW-0812">Transmembrane</keyword>
<accession>A0ABR1RS97</accession>
<dbReference type="InterPro" id="IPR049326">
    <property type="entry name" value="Rhodopsin_dom_fungi"/>
</dbReference>
<feature type="transmembrane region" description="Helical" evidence="7">
    <location>
        <begin position="213"/>
        <end position="235"/>
    </location>
</feature>
<feature type="region of interest" description="Disordered" evidence="6">
    <location>
        <begin position="291"/>
        <end position="324"/>
    </location>
</feature>
<evidence type="ECO:0000256" key="4">
    <source>
        <dbReference type="ARBA" id="ARBA00023136"/>
    </source>
</evidence>